<sequence length="143" mass="15637">MSGHFSGRSMSIMTSLEPAWRRRVPLDVASSRYRGVMTASASSEVPAGGSLAQGASPATIRAALPPEDRQRFDLDYGRALDEARRDYDITGLQSTLETWRRQAIAQSDPEAFRTMVRRAAAFFSGEPVPVDEPFAVTRAKAGM</sequence>
<proteinExistence type="predicted"/>
<keyword evidence="2" id="KW-1185">Reference proteome</keyword>
<dbReference type="Pfam" id="PF19760">
    <property type="entry name" value="DUF6247"/>
    <property type="match status" value="1"/>
</dbReference>
<gene>
    <name evidence="1" type="ORF">LQ327_33015</name>
</gene>
<dbReference type="RefSeq" id="WP_230740926.1">
    <property type="nucleotide sequence ID" value="NZ_JAJNDB010000011.1"/>
</dbReference>
<protein>
    <submittedName>
        <fullName evidence="1">DUF6247 family protein</fullName>
    </submittedName>
</protein>
<name>A0ABS8PJU6_9PSEU</name>
<accession>A0ABS8PJU6</accession>
<evidence type="ECO:0000313" key="2">
    <source>
        <dbReference type="Proteomes" id="UP001199469"/>
    </source>
</evidence>
<dbReference type="EMBL" id="JAJNDB010000011">
    <property type="protein sequence ID" value="MCD2198202.1"/>
    <property type="molecule type" value="Genomic_DNA"/>
</dbReference>
<dbReference type="InterPro" id="IPR046214">
    <property type="entry name" value="DUF6247"/>
</dbReference>
<evidence type="ECO:0000313" key="1">
    <source>
        <dbReference type="EMBL" id="MCD2198202.1"/>
    </source>
</evidence>
<dbReference type="Proteomes" id="UP001199469">
    <property type="component" value="Unassembled WGS sequence"/>
</dbReference>
<reference evidence="1 2" key="1">
    <citation type="submission" date="2021-11" db="EMBL/GenBank/DDBJ databases">
        <title>Draft genome sequence of Actinomycetospora sp. SF1 isolated from the rhizosphere soil.</title>
        <authorList>
            <person name="Duangmal K."/>
            <person name="Chantavorakit T."/>
        </authorList>
    </citation>
    <scope>NUCLEOTIDE SEQUENCE [LARGE SCALE GENOMIC DNA]</scope>
    <source>
        <strain evidence="1 2">TBRC 5722</strain>
    </source>
</reference>
<organism evidence="1 2">
    <name type="scientific">Actinomycetospora endophytica</name>
    <dbReference type="NCBI Taxonomy" id="2291215"/>
    <lineage>
        <taxon>Bacteria</taxon>
        <taxon>Bacillati</taxon>
        <taxon>Actinomycetota</taxon>
        <taxon>Actinomycetes</taxon>
        <taxon>Pseudonocardiales</taxon>
        <taxon>Pseudonocardiaceae</taxon>
        <taxon>Actinomycetospora</taxon>
    </lineage>
</organism>
<comment type="caution">
    <text evidence="1">The sequence shown here is derived from an EMBL/GenBank/DDBJ whole genome shotgun (WGS) entry which is preliminary data.</text>
</comment>